<dbReference type="Proteomes" id="UP000636800">
    <property type="component" value="Chromosome 3"/>
</dbReference>
<comment type="caution">
    <text evidence="1">The sequence shown here is derived from an EMBL/GenBank/DDBJ whole genome shotgun (WGS) entry which is preliminary data.</text>
</comment>
<proteinExistence type="predicted"/>
<name>A0A835V9A5_VANPL</name>
<dbReference type="AlphaFoldDB" id="A0A835V9A5"/>
<sequence length="58" mass="6175">MDGLRVCPGIFDLDGTLLDSGRTQPLIEPISKFTGGLSIVQWPQAKALPGVNRLHASS</sequence>
<accession>A0A835V9A5</accession>
<gene>
    <name evidence="1" type="ORF">HPP92_008029</name>
</gene>
<dbReference type="OrthoDB" id="1854110at2759"/>
<protein>
    <submittedName>
        <fullName evidence="1">Uncharacterized protein</fullName>
    </submittedName>
</protein>
<keyword evidence="2" id="KW-1185">Reference proteome</keyword>
<evidence type="ECO:0000313" key="1">
    <source>
        <dbReference type="EMBL" id="KAG0489218.1"/>
    </source>
</evidence>
<organism evidence="1 2">
    <name type="scientific">Vanilla planifolia</name>
    <name type="common">Vanilla</name>
    <dbReference type="NCBI Taxonomy" id="51239"/>
    <lineage>
        <taxon>Eukaryota</taxon>
        <taxon>Viridiplantae</taxon>
        <taxon>Streptophyta</taxon>
        <taxon>Embryophyta</taxon>
        <taxon>Tracheophyta</taxon>
        <taxon>Spermatophyta</taxon>
        <taxon>Magnoliopsida</taxon>
        <taxon>Liliopsida</taxon>
        <taxon>Asparagales</taxon>
        <taxon>Orchidaceae</taxon>
        <taxon>Vanilloideae</taxon>
        <taxon>Vanilleae</taxon>
        <taxon>Vanilla</taxon>
    </lineage>
</organism>
<reference evidence="1 2" key="1">
    <citation type="journal article" date="2020" name="Nat. Food">
        <title>A phased Vanilla planifolia genome enables genetic improvement of flavour and production.</title>
        <authorList>
            <person name="Hasing T."/>
            <person name="Tang H."/>
            <person name="Brym M."/>
            <person name="Khazi F."/>
            <person name="Huang T."/>
            <person name="Chambers A.H."/>
        </authorList>
    </citation>
    <scope>NUCLEOTIDE SEQUENCE [LARGE SCALE GENOMIC DNA]</scope>
    <source>
        <tissue evidence="1">Leaf</tissue>
    </source>
</reference>
<dbReference type="EMBL" id="JADCNL010000003">
    <property type="protein sequence ID" value="KAG0489218.1"/>
    <property type="molecule type" value="Genomic_DNA"/>
</dbReference>
<evidence type="ECO:0000313" key="2">
    <source>
        <dbReference type="Proteomes" id="UP000636800"/>
    </source>
</evidence>